<feature type="compositionally biased region" description="Acidic residues" evidence="1">
    <location>
        <begin position="73"/>
        <end position="83"/>
    </location>
</feature>
<feature type="compositionally biased region" description="Basic and acidic residues" evidence="1">
    <location>
        <begin position="62"/>
        <end position="72"/>
    </location>
</feature>
<gene>
    <name evidence="2" type="ORF">RFI_12639</name>
</gene>
<feature type="non-terminal residue" evidence="2">
    <location>
        <position position="1"/>
    </location>
</feature>
<dbReference type="Proteomes" id="UP000023152">
    <property type="component" value="Unassembled WGS sequence"/>
</dbReference>
<organism evidence="2 3">
    <name type="scientific">Reticulomyxa filosa</name>
    <dbReference type="NCBI Taxonomy" id="46433"/>
    <lineage>
        <taxon>Eukaryota</taxon>
        <taxon>Sar</taxon>
        <taxon>Rhizaria</taxon>
        <taxon>Retaria</taxon>
        <taxon>Foraminifera</taxon>
        <taxon>Monothalamids</taxon>
        <taxon>Reticulomyxidae</taxon>
        <taxon>Reticulomyxa</taxon>
    </lineage>
</organism>
<evidence type="ECO:0000256" key="1">
    <source>
        <dbReference type="SAM" id="MobiDB-lite"/>
    </source>
</evidence>
<sequence>EKAVERRHRRLSSKIGEIDVLLQMRPKAEELVEKGVVKLEELLQMYDVKNDSDDEDEEEERENQQEQEREQKEEEEEEDEKVELDEMKKKKKKKLKKRRHKKDKNTLNKEGPWDISLTRSLLFSTIHEALHKSCKESSLLQYEAQQVVQETVQHLNVLRDHTDNLAIQD</sequence>
<feature type="non-terminal residue" evidence="2">
    <location>
        <position position="169"/>
    </location>
</feature>
<keyword evidence="3" id="KW-1185">Reference proteome</keyword>
<name>X6NF37_RETFI</name>
<protein>
    <submittedName>
        <fullName evidence="2">Uncharacterized protein</fullName>
    </submittedName>
</protein>
<reference evidence="2 3" key="1">
    <citation type="journal article" date="2013" name="Curr. Biol.">
        <title>The Genome of the Foraminiferan Reticulomyxa filosa.</title>
        <authorList>
            <person name="Glockner G."/>
            <person name="Hulsmann N."/>
            <person name="Schleicher M."/>
            <person name="Noegel A.A."/>
            <person name="Eichinger L."/>
            <person name="Gallinger C."/>
            <person name="Pawlowski J."/>
            <person name="Sierra R."/>
            <person name="Euteneuer U."/>
            <person name="Pillet L."/>
            <person name="Moustafa A."/>
            <person name="Platzer M."/>
            <person name="Groth M."/>
            <person name="Szafranski K."/>
            <person name="Schliwa M."/>
        </authorList>
    </citation>
    <scope>NUCLEOTIDE SEQUENCE [LARGE SCALE GENOMIC DNA]</scope>
</reference>
<feature type="compositionally biased region" description="Basic residues" evidence="1">
    <location>
        <begin position="89"/>
        <end position="103"/>
    </location>
</feature>
<dbReference type="EMBL" id="ASPP01009173">
    <property type="protein sequence ID" value="ETO24518.1"/>
    <property type="molecule type" value="Genomic_DNA"/>
</dbReference>
<feature type="region of interest" description="Disordered" evidence="1">
    <location>
        <begin position="46"/>
        <end position="110"/>
    </location>
</feature>
<dbReference type="AlphaFoldDB" id="X6NF37"/>
<proteinExistence type="predicted"/>
<comment type="caution">
    <text evidence="2">The sequence shown here is derived from an EMBL/GenBank/DDBJ whole genome shotgun (WGS) entry which is preliminary data.</text>
</comment>
<evidence type="ECO:0000313" key="3">
    <source>
        <dbReference type="Proteomes" id="UP000023152"/>
    </source>
</evidence>
<feature type="compositionally biased region" description="Acidic residues" evidence="1">
    <location>
        <begin position="52"/>
        <end position="61"/>
    </location>
</feature>
<evidence type="ECO:0000313" key="2">
    <source>
        <dbReference type="EMBL" id="ETO24518.1"/>
    </source>
</evidence>
<accession>X6NF37</accession>